<organism evidence="1 2">
    <name type="scientific">Pseudaestuariivita atlantica</name>
    <dbReference type="NCBI Taxonomy" id="1317121"/>
    <lineage>
        <taxon>Bacteria</taxon>
        <taxon>Pseudomonadati</taxon>
        <taxon>Pseudomonadota</taxon>
        <taxon>Alphaproteobacteria</taxon>
        <taxon>Rhodobacterales</taxon>
        <taxon>Paracoccaceae</taxon>
        <taxon>Pseudaestuariivita</taxon>
    </lineage>
</organism>
<dbReference type="Proteomes" id="UP000036938">
    <property type="component" value="Unassembled WGS sequence"/>
</dbReference>
<evidence type="ECO:0000313" key="2">
    <source>
        <dbReference type="Proteomes" id="UP000036938"/>
    </source>
</evidence>
<dbReference type="AlphaFoldDB" id="A0A0L1JRF1"/>
<dbReference type="RefSeq" id="WP_050530538.1">
    <property type="nucleotide sequence ID" value="NZ_AQQZ01000003.1"/>
</dbReference>
<protein>
    <submittedName>
        <fullName evidence="1">Uncharacterized protein</fullName>
    </submittedName>
</protein>
<sequence>MAHLTLHIGHDKTGSTAVQRALAHEAGALRAAGVVFPVPARHDNHQILWPALTGTLPDDPVQMQTLAPSVQAAWANADAALHDLETLVREHGPDHVVLSNEMAFRAWSDAELDRLASVAKSMGVTGMSALAYLRDPASYMMSVVQQDVKKRPRFRPISASRYRDALGPFVERMPVTAVAFDRATLIGGDVVADFCARVLPEETRAGVIAAAKRDNETFSAEAMAVMEAYFRGEIEAPSRWHGQRPQRVKRLVAEADRKVPGYARPRLKDGLAEVARARATDLDWLADRFGIDFTGDTGGITQDEAEARFAELTDVAHVTEVDRDRFDAIVAEVAEAGRRESGLFPRLRRLFS</sequence>
<comment type="caution">
    <text evidence="1">The sequence shown here is derived from an EMBL/GenBank/DDBJ whole genome shotgun (WGS) entry which is preliminary data.</text>
</comment>
<evidence type="ECO:0000313" key="1">
    <source>
        <dbReference type="EMBL" id="KNG94379.1"/>
    </source>
</evidence>
<gene>
    <name evidence="1" type="ORF">ATO11_09310</name>
</gene>
<keyword evidence="2" id="KW-1185">Reference proteome</keyword>
<name>A0A0L1JRF1_9RHOB</name>
<accession>A0A0L1JRF1</accession>
<dbReference type="EMBL" id="AQQZ01000003">
    <property type="protein sequence ID" value="KNG94379.1"/>
    <property type="molecule type" value="Genomic_DNA"/>
</dbReference>
<dbReference type="OrthoDB" id="7596739at2"/>
<proteinExistence type="predicted"/>
<reference evidence="1 2" key="1">
    <citation type="journal article" date="2015" name="Int. J. Syst. Evol. Microbiol.">
        <title>Aestuariivita atlantica sp. nov., isolated from deep sea sediment of the Atlantic Ocean.</title>
        <authorList>
            <person name="Li G."/>
            <person name="Lai Q."/>
            <person name="Du Y."/>
            <person name="Liu X."/>
            <person name="Sun F."/>
            <person name="Shao Z."/>
        </authorList>
    </citation>
    <scope>NUCLEOTIDE SEQUENCE [LARGE SCALE GENOMIC DNA]</scope>
    <source>
        <strain evidence="1 2">22II-S11-z3</strain>
    </source>
</reference>